<dbReference type="OrthoDB" id="1314187at2759"/>
<comment type="caution">
    <text evidence="1">The sequence shown here is derived from an EMBL/GenBank/DDBJ whole genome shotgun (WGS) entry which is preliminary data.</text>
</comment>
<protein>
    <submittedName>
        <fullName evidence="1">Uncharacterized protein</fullName>
    </submittedName>
</protein>
<reference evidence="1 2" key="1">
    <citation type="submission" date="2020-09" db="EMBL/GenBank/DDBJ databases">
        <title>De no assembly of potato wild relative species, Solanum commersonii.</title>
        <authorList>
            <person name="Cho K."/>
        </authorList>
    </citation>
    <scope>NUCLEOTIDE SEQUENCE [LARGE SCALE GENOMIC DNA]</scope>
    <source>
        <strain evidence="1">LZ3.2</strain>
        <tissue evidence="1">Leaf</tissue>
    </source>
</reference>
<organism evidence="1 2">
    <name type="scientific">Solanum commersonii</name>
    <name type="common">Commerson's wild potato</name>
    <name type="synonym">Commerson's nightshade</name>
    <dbReference type="NCBI Taxonomy" id="4109"/>
    <lineage>
        <taxon>Eukaryota</taxon>
        <taxon>Viridiplantae</taxon>
        <taxon>Streptophyta</taxon>
        <taxon>Embryophyta</taxon>
        <taxon>Tracheophyta</taxon>
        <taxon>Spermatophyta</taxon>
        <taxon>Magnoliopsida</taxon>
        <taxon>eudicotyledons</taxon>
        <taxon>Gunneridae</taxon>
        <taxon>Pentapetalae</taxon>
        <taxon>asterids</taxon>
        <taxon>lamiids</taxon>
        <taxon>Solanales</taxon>
        <taxon>Solanaceae</taxon>
        <taxon>Solanoideae</taxon>
        <taxon>Solaneae</taxon>
        <taxon>Solanum</taxon>
    </lineage>
</organism>
<name>A0A9J5ZUP3_SOLCO</name>
<evidence type="ECO:0000313" key="1">
    <source>
        <dbReference type="EMBL" id="KAG5615811.1"/>
    </source>
</evidence>
<sequence length="226" mass="25533">MTVKIPNLGGYKIDPNDIIKGLFTLTIEMSDDTNVLPQWVVGRSRTNVIDPPVADLLGIESDDTSNDEHIACLEKQIANLQGEVERVRNFGKLPASDTPPQEPRTIVPMCPHFPSLESVVPNHFPSQNTQPTRAPFMNLHPINPLLACQAQDIPKYINPSLNPFNQIHFDTQHVTPPPIQVPFNPQSVTLFPGYLEFEAKIGHYLAKRNKTIEKMKKRWHEVPLMH</sequence>
<dbReference type="EMBL" id="JACXVP010000003">
    <property type="protein sequence ID" value="KAG5615811.1"/>
    <property type="molecule type" value="Genomic_DNA"/>
</dbReference>
<evidence type="ECO:0000313" key="2">
    <source>
        <dbReference type="Proteomes" id="UP000824120"/>
    </source>
</evidence>
<dbReference type="AlphaFoldDB" id="A0A9J5ZUP3"/>
<proteinExistence type="predicted"/>
<gene>
    <name evidence="1" type="ORF">H5410_015635</name>
</gene>
<keyword evidence="2" id="KW-1185">Reference proteome</keyword>
<accession>A0A9J5ZUP3</accession>
<dbReference type="Proteomes" id="UP000824120">
    <property type="component" value="Chromosome 3"/>
</dbReference>